<name>A0A9W9KRF9_9EURO</name>
<evidence type="ECO:0000313" key="3">
    <source>
        <dbReference type="Proteomes" id="UP001141434"/>
    </source>
</evidence>
<evidence type="ECO:0000256" key="1">
    <source>
        <dbReference type="SAM" id="MobiDB-lite"/>
    </source>
</evidence>
<feature type="compositionally biased region" description="Basic and acidic residues" evidence="1">
    <location>
        <begin position="27"/>
        <end position="36"/>
    </location>
</feature>
<dbReference type="AlphaFoldDB" id="A0A9W9KRF9"/>
<dbReference type="GeneID" id="81390756"/>
<keyword evidence="3" id="KW-1185">Reference proteome</keyword>
<organism evidence="2 3">
    <name type="scientific">Penicillium alfredii</name>
    <dbReference type="NCBI Taxonomy" id="1506179"/>
    <lineage>
        <taxon>Eukaryota</taxon>
        <taxon>Fungi</taxon>
        <taxon>Dikarya</taxon>
        <taxon>Ascomycota</taxon>
        <taxon>Pezizomycotina</taxon>
        <taxon>Eurotiomycetes</taxon>
        <taxon>Eurotiomycetidae</taxon>
        <taxon>Eurotiales</taxon>
        <taxon>Aspergillaceae</taxon>
        <taxon>Penicillium</taxon>
    </lineage>
</organism>
<proteinExistence type="predicted"/>
<reference evidence="2" key="2">
    <citation type="journal article" date="2023" name="IMA Fungus">
        <title>Comparative genomic study of the Penicillium genus elucidates a diverse pangenome and 15 lateral gene transfer events.</title>
        <authorList>
            <person name="Petersen C."/>
            <person name="Sorensen T."/>
            <person name="Nielsen M.R."/>
            <person name="Sondergaard T.E."/>
            <person name="Sorensen J.L."/>
            <person name="Fitzpatrick D.A."/>
            <person name="Frisvad J.C."/>
            <person name="Nielsen K.L."/>
        </authorList>
    </citation>
    <scope>NUCLEOTIDE SEQUENCE</scope>
    <source>
        <strain evidence="2">IBT 34128</strain>
    </source>
</reference>
<reference evidence="2" key="1">
    <citation type="submission" date="2022-11" db="EMBL/GenBank/DDBJ databases">
        <authorList>
            <person name="Petersen C."/>
        </authorList>
    </citation>
    <scope>NUCLEOTIDE SEQUENCE</scope>
    <source>
        <strain evidence="2">IBT 34128</strain>
    </source>
</reference>
<comment type="caution">
    <text evidence="2">The sequence shown here is derived from an EMBL/GenBank/DDBJ whole genome shotgun (WGS) entry which is preliminary data.</text>
</comment>
<dbReference type="EMBL" id="JAPMSZ010000001">
    <property type="protein sequence ID" value="KAJ5115247.1"/>
    <property type="molecule type" value="Genomic_DNA"/>
</dbReference>
<dbReference type="OrthoDB" id="4158501at2759"/>
<evidence type="ECO:0000313" key="2">
    <source>
        <dbReference type="EMBL" id="KAJ5115247.1"/>
    </source>
</evidence>
<protein>
    <submittedName>
        <fullName evidence="2">Uncharacterized protein</fullName>
    </submittedName>
</protein>
<gene>
    <name evidence="2" type="ORF">NUU61_001006</name>
</gene>
<dbReference type="Proteomes" id="UP001141434">
    <property type="component" value="Unassembled WGS sequence"/>
</dbReference>
<feature type="region of interest" description="Disordered" evidence="1">
    <location>
        <begin position="21"/>
        <end position="46"/>
    </location>
</feature>
<accession>A0A9W9KRF9</accession>
<sequence length="494" mass="56450">MDSSHKSRFWELAISKLRFRRQPRQPKTSDEVHSLDPDVGLDNTETQKDGFYRYSESLLEEANSLLLQQTESLEDGSECFVMAPSRRHSRPYTVSSEEWVLLSSPSSPSQVLSLDDLSGVQLSIHFGGVLNIFTKLYAMGKMMHVVFLSYGVELDTSETGLMYWVQRAEEEVRTNSLATLIEIVENLFYALYARVVLEMASIELCSCFNVDVPSLTTHRQFILPHADHLYRIFLACKDVLDSPVICEMLQQELVARYQEGYTRRVIHKENEKGLSSDDILGYRRYALSIVSERSSAFCKKWETLIPLLRDTPAEVMAVLSEKYLAVVPKSVLSDDISYDELPFTDLITIDPATWEKDTIQDHRLATLAKLEGNSVGQERRDDANIRLFSLAKRHKCVCASVCRCSYECTNNVERRCPCAERQLRIMLAKRRKGTGRYSFATRAYTLARVGFESLATLKRHVDDDDILIELGHVFEVFDLEIQKERSAAALSTWT</sequence>
<dbReference type="RefSeq" id="XP_056516438.1">
    <property type="nucleotide sequence ID" value="XM_056651588.1"/>
</dbReference>